<dbReference type="AlphaFoldDB" id="A0A9J6E245"/>
<keyword evidence="2" id="KW-1185">Reference proteome</keyword>
<organism evidence="1 2">
    <name type="scientific">Rhipicephalus microplus</name>
    <name type="common">Cattle tick</name>
    <name type="synonym">Boophilus microplus</name>
    <dbReference type="NCBI Taxonomy" id="6941"/>
    <lineage>
        <taxon>Eukaryota</taxon>
        <taxon>Metazoa</taxon>
        <taxon>Ecdysozoa</taxon>
        <taxon>Arthropoda</taxon>
        <taxon>Chelicerata</taxon>
        <taxon>Arachnida</taxon>
        <taxon>Acari</taxon>
        <taxon>Parasitiformes</taxon>
        <taxon>Ixodida</taxon>
        <taxon>Ixodoidea</taxon>
        <taxon>Ixodidae</taxon>
        <taxon>Rhipicephalinae</taxon>
        <taxon>Rhipicephalus</taxon>
        <taxon>Boophilus</taxon>
    </lineage>
</organism>
<dbReference type="Proteomes" id="UP000821866">
    <property type="component" value="Chromosome 4"/>
</dbReference>
<reference evidence="1" key="2">
    <citation type="submission" date="2021-09" db="EMBL/GenBank/DDBJ databases">
        <authorList>
            <person name="Jia N."/>
            <person name="Wang J."/>
            <person name="Shi W."/>
            <person name="Du L."/>
            <person name="Sun Y."/>
            <person name="Zhan W."/>
            <person name="Jiang J."/>
            <person name="Wang Q."/>
            <person name="Zhang B."/>
            <person name="Ji P."/>
            <person name="Sakyi L.B."/>
            <person name="Cui X."/>
            <person name="Yuan T."/>
            <person name="Jiang B."/>
            <person name="Yang W."/>
            <person name="Lam T.T.-Y."/>
            <person name="Chang Q."/>
            <person name="Ding S."/>
            <person name="Wang X."/>
            <person name="Zhu J."/>
            <person name="Ruan X."/>
            <person name="Zhao L."/>
            <person name="Wei J."/>
            <person name="Que T."/>
            <person name="Du C."/>
            <person name="Cheng J."/>
            <person name="Dai P."/>
            <person name="Han X."/>
            <person name="Huang E."/>
            <person name="Gao Y."/>
            <person name="Liu J."/>
            <person name="Shao H."/>
            <person name="Ye R."/>
            <person name="Li L."/>
            <person name="Wei W."/>
            <person name="Wang X."/>
            <person name="Wang C."/>
            <person name="Huo Q."/>
            <person name="Li W."/>
            <person name="Guo W."/>
            <person name="Chen H."/>
            <person name="Chen S."/>
            <person name="Zhou L."/>
            <person name="Zhou L."/>
            <person name="Ni X."/>
            <person name="Tian J."/>
            <person name="Zhou Y."/>
            <person name="Sheng Y."/>
            <person name="Liu T."/>
            <person name="Pan Y."/>
            <person name="Xia L."/>
            <person name="Li J."/>
            <person name="Zhao F."/>
            <person name="Cao W."/>
        </authorList>
    </citation>
    <scope>NUCLEOTIDE SEQUENCE</scope>
    <source>
        <strain evidence="1">Rmic-2018</strain>
        <tissue evidence="1">Larvae</tissue>
    </source>
</reference>
<name>A0A9J6E245_RHIMP</name>
<dbReference type="EMBL" id="JABSTU010000006">
    <property type="protein sequence ID" value="KAH8028217.1"/>
    <property type="molecule type" value="Genomic_DNA"/>
</dbReference>
<evidence type="ECO:0000313" key="1">
    <source>
        <dbReference type="EMBL" id="KAH8028217.1"/>
    </source>
</evidence>
<accession>A0A9J6E245</accession>
<sequence length="219" mass="24378">MRLLNFAYVEIRPPRPGFDTVTIGDFKIDTVIAISSVGAIDTQAGCYSVPPTVFSSPMARFPSLSTLWELISLKMAYIKNATAGLSFEMGTMMYWLKAQASNFTGSFYQRCEYLTMTSRDAVCGTQPAQYQEGDYYIYGGFVANNSQQGVAFADYDMSGQKKWEKARRDGEAKGLKLRRRVAIMLFNVHLEDIDKKCSVAPFAVETHICEALKGAGKCQ</sequence>
<evidence type="ECO:0000313" key="2">
    <source>
        <dbReference type="Proteomes" id="UP000821866"/>
    </source>
</evidence>
<protein>
    <submittedName>
        <fullName evidence="1">Uncharacterized protein</fullName>
    </submittedName>
</protein>
<reference evidence="1" key="1">
    <citation type="journal article" date="2020" name="Cell">
        <title>Large-Scale Comparative Analyses of Tick Genomes Elucidate Their Genetic Diversity and Vector Capacities.</title>
        <authorList>
            <consortium name="Tick Genome and Microbiome Consortium (TIGMIC)"/>
            <person name="Jia N."/>
            <person name="Wang J."/>
            <person name="Shi W."/>
            <person name="Du L."/>
            <person name="Sun Y."/>
            <person name="Zhan W."/>
            <person name="Jiang J.F."/>
            <person name="Wang Q."/>
            <person name="Zhang B."/>
            <person name="Ji P."/>
            <person name="Bell-Sakyi L."/>
            <person name="Cui X.M."/>
            <person name="Yuan T.T."/>
            <person name="Jiang B.G."/>
            <person name="Yang W.F."/>
            <person name="Lam T.T."/>
            <person name="Chang Q.C."/>
            <person name="Ding S.J."/>
            <person name="Wang X.J."/>
            <person name="Zhu J.G."/>
            <person name="Ruan X.D."/>
            <person name="Zhao L."/>
            <person name="Wei J.T."/>
            <person name="Ye R.Z."/>
            <person name="Que T.C."/>
            <person name="Du C.H."/>
            <person name="Zhou Y.H."/>
            <person name="Cheng J.X."/>
            <person name="Dai P.F."/>
            <person name="Guo W.B."/>
            <person name="Han X.H."/>
            <person name="Huang E.J."/>
            <person name="Li L.F."/>
            <person name="Wei W."/>
            <person name="Gao Y.C."/>
            <person name="Liu J.Z."/>
            <person name="Shao H.Z."/>
            <person name="Wang X."/>
            <person name="Wang C.C."/>
            <person name="Yang T.C."/>
            <person name="Huo Q.B."/>
            <person name="Li W."/>
            <person name="Chen H.Y."/>
            <person name="Chen S.E."/>
            <person name="Zhou L.G."/>
            <person name="Ni X.B."/>
            <person name="Tian J.H."/>
            <person name="Sheng Y."/>
            <person name="Liu T."/>
            <person name="Pan Y.S."/>
            <person name="Xia L.Y."/>
            <person name="Li J."/>
            <person name="Zhao F."/>
            <person name="Cao W.C."/>
        </authorList>
    </citation>
    <scope>NUCLEOTIDE SEQUENCE</scope>
    <source>
        <strain evidence="1">Rmic-2018</strain>
    </source>
</reference>
<gene>
    <name evidence="1" type="ORF">HPB51_014172</name>
</gene>
<comment type="caution">
    <text evidence="1">The sequence shown here is derived from an EMBL/GenBank/DDBJ whole genome shotgun (WGS) entry which is preliminary data.</text>
</comment>
<proteinExistence type="predicted"/>